<dbReference type="Gene3D" id="3.40.50.300">
    <property type="entry name" value="P-loop containing nucleotide triphosphate hydrolases"/>
    <property type="match status" value="1"/>
</dbReference>
<evidence type="ECO:0000256" key="3">
    <source>
        <dbReference type="ARBA" id="ARBA00023134"/>
    </source>
</evidence>
<evidence type="ECO:0000256" key="2">
    <source>
        <dbReference type="ARBA" id="ARBA00022741"/>
    </source>
</evidence>
<evidence type="ECO:0000313" key="6">
    <source>
        <dbReference type="Proteomes" id="UP000655225"/>
    </source>
</evidence>
<gene>
    <name evidence="5" type="ORF">HHK36_004503</name>
</gene>
<dbReference type="SUPFAM" id="SSF52540">
    <property type="entry name" value="P-loop containing nucleoside triphosphate hydrolases"/>
    <property type="match status" value="1"/>
</dbReference>
<evidence type="ECO:0000313" key="5">
    <source>
        <dbReference type="EMBL" id="KAF8411945.1"/>
    </source>
</evidence>
<name>A0A834ZUJ3_TETSI</name>
<dbReference type="PROSITE" id="PS51720">
    <property type="entry name" value="G_AIG1"/>
    <property type="match status" value="1"/>
</dbReference>
<dbReference type="Pfam" id="PF04548">
    <property type="entry name" value="AIG1"/>
    <property type="match status" value="1"/>
</dbReference>
<dbReference type="Proteomes" id="UP000655225">
    <property type="component" value="Unassembled WGS sequence"/>
</dbReference>
<comment type="similarity">
    <text evidence="1">Belongs to the TRAFAC class TrmE-Era-EngA-EngB-Septin-like GTPase superfamily. AIG1/Toc34/Toc159-like paraseptin GTPase family. IAN subfamily.</text>
</comment>
<evidence type="ECO:0000256" key="1">
    <source>
        <dbReference type="ARBA" id="ARBA00008535"/>
    </source>
</evidence>
<dbReference type="AlphaFoldDB" id="A0A834ZUJ3"/>
<organism evidence="5 6">
    <name type="scientific">Tetracentron sinense</name>
    <name type="common">Spur-leaf</name>
    <dbReference type="NCBI Taxonomy" id="13715"/>
    <lineage>
        <taxon>Eukaryota</taxon>
        <taxon>Viridiplantae</taxon>
        <taxon>Streptophyta</taxon>
        <taxon>Embryophyta</taxon>
        <taxon>Tracheophyta</taxon>
        <taxon>Spermatophyta</taxon>
        <taxon>Magnoliopsida</taxon>
        <taxon>Trochodendrales</taxon>
        <taxon>Trochodendraceae</taxon>
        <taxon>Tetracentron</taxon>
    </lineage>
</organism>
<dbReference type="InterPro" id="IPR006703">
    <property type="entry name" value="G_AIG1"/>
</dbReference>
<dbReference type="PANTHER" id="PTHR10903">
    <property type="entry name" value="GTPASE, IMAP FAMILY MEMBER-RELATED"/>
    <property type="match status" value="1"/>
</dbReference>
<sequence length="156" mass="16703">MGGSSVSDDWELTASSDEARTLVLVGRTGNGKSATGNSILGKKAFKSKASSSGVTSTCELQGTVLKDGQAVNVIDTPGLFDFSVGSDFVGKEIVKCINLAKDGIHAILVVFSVRTRFSKEEEAAVQSLQTFFGDKITDYMIVVLRVGMNLKRMMRQ</sequence>
<dbReference type="EMBL" id="JABCRI010000002">
    <property type="protein sequence ID" value="KAF8411945.1"/>
    <property type="molecule type" value="Genomic_DNA"/>
</dbReference>
<dbReference type="InterPro" id="IPR045058">
    <property type="entry name" value="GIMA/IAN/Toc"/>
</dbReference>
<accession>A0A834ZUJ3</accession>
<keyword evidence="2" id="KW-0547">Nucleotide-binding</keyword>
<reference evidence="5 6" key="1">
    <citation type="submission" date="2020-04" db="EMBL/GenBank/DDBJ databases">
        <title>Plant Genome Project.</title>
        <authorList>
            <person name="Zhang R.-G."/>
        </authorList>
    </citation>
    <scope>NUCLEOTIDE SEQUENCE [LARGE SCALE GENOMIC DNA]</scope>
    <source>
        <strain evidence="5">YNK0</strain>
        <tissue evidence="5">Leaf</tissue>
    </source>
</reference>
<keyword evidence="3" id="KW-0342">GTP-binding</keyword>
<feature type="domain" description="AIG1-type G" evidence="4">
    <location>
        <begin position="17"/>
        <end position="156"/>
    </location>
</feature>
<dbReference type="InterPro" id="IPR027417">
    <property type="entry name" value="P-loop_NTPase"/>
</dbReference>
<dbReference type="GO" id="GO:0005525">
    <property type="term" value="F:GTP binding"/>
    <property type="evidence" value="ECO:0007669"/>
    <property type="project" value="UniProtKB-KW"/>
</dbReference>
<evidence type="ECO:0000259" key="4">
    <source>
        <dbReference type="PROSITE" id="PS51720"/>
    </source>
</evidence>
<dbReference type="OrthoDB" id="8954335at2759"/>
<comment type="caution">
    <text evidence="5">The sequence shown here is derived from an EMBL/GenBank/DDBJ whole genome shotgun (WGS) entry which is preliminary data.</text>
</comment>
<proteinExistence type="inferred from homology"/>
<dbReference type="PANTHER" id="PTHR10903:SF184">
    <property type="entry name" value="GTP-BINDING PROTEIN A"/>
    <property type="match status" value="1"/>
</dbReference>
<keyword evidence="6" id="KW-1185">Reference proteome</keyword>
<protein>
    <recommendedName>
        <fullName evidence="4">AIG1-type G domain-containing protein</fullName>
    </recommendedName>
</protein>
<dbReference type="OMA" id="QTILMIG"/>
<dbReference type="FunFam" id="3.40.50.300:FF:000840">
    <property type="entry name" value="Immune-associated nucleotide-binding protein 9"/>
    <property type="match status" value="1"/>
</dbReference>